<evidence type="ECO:0000313" key="11">
    <source>
        <dbReference type="EMBL" id="RAW41669.1"/>
    </source>
</evidence>
<feature type="domain" description="TsaA-like" evidence="5">
    <location>
        <begin position="88"/>
        <end position="230"/>
    </location>
</feature>
<keyword evidence="4" id="KW-1133">Transmembrane helix</keyword>
<evidence type="ECO:0000256" key="4">
    <source>
        <dbReference type="SAM" id="Phobius"/>
    </source>
</evidence>
<evidence type="ECO:0000256" key="1">
    <source>
        <dbReference type="ARBA" id="ARBA00022691"/>
    </source>
</evidence>
<accession>A0A329SYK4</accession>
<dbReference type="Pfam" id="PF01980">
    <property type="entry name" value="TrmO_N"/>
    <property type="match status" value="1"/>
</dbReference>
<dbReference type="InterPro" id="IPR036413">
    <property type="entry name" value="YaeB-like_sf"/>
</dbReference>
<dbReference type="Proteomes" id="UP000736787">
    <property type="component" value="Unassembled WGS sequence"/>
</dbReference>
<keyword evidence="12" id="KW-1185">Reference proteome</keyword>
<comment type="similarity">
    <text evidence="2">Belongs to the tRNA methyltransferase O family.</text>
</comment>
<evidence type="ECO:0000313" key="8">
    <source>
        <dbReference type="EMBL" id="KAG2911235.1"/>
    </source>
</evidence>
<name>A0A329SYK4_9STRA</name>
<dbReference type="EMBL" id="RCMI01000837">
    <property type="protein sequence ID" value="KAG2896473.1"/>
    <property type="molecule type" value="Genomic_DNA"/>
</dbReference>
<dbReference type="AlphaFoldDB" id="A0A329SYK4"/>
<evidence type="ECO:0000259" key="5">
    <source>
        <dbReference type="PROSITE" id="PS51668"/>
    </source>
</evidence>
<dbReference type="Proteomes" id="UP000735874">
    <property type="component" value="Unassembled WGS sequence"/>
</dbReference>
<dbReference type="EMBL" id="RCML01000822">
    <property type="protein sequence ID" value="KAG2968955.1"/>
    <property type="molecule type" value="Genomic_DNA"/>
</dbReference>
<dbReference type="InterPro" id="IPR040372">
    <property type="entry name" value="YaeB-like"/>
</dbReference>
<dbReference type="PROSITE" id="PS51668">
    <property type="entry name" value="TSAA_2"/>
    <property type="match status" value="1"/>
</dbReference>
<evidence type="ECO:0000313" key="10">
    <source>
        <dbReference type="EMBL" id="KAG3212445.1"/>
    </source>
</evidence>
<evidence type="ECO:0000256" key="3">
    <source>
        <dbReference type="SAM" id="MobiDB-lite"/>
    </source>
</evidence>
<dbReference type="EMBL" id="RCMV01000836">
    <property type="protein sequence ID" value="KAG3212445.1"/>
    <property type="molecule type" value="Genomic_DNA"/>
</dbReference>
<dbReference type="PANTHER" id="PTHR12818">
    <property type="entry name" value="TRNA (ADENINE(37)-N6)-METHYLTRANSFERASE"/>
    <property type="match status" value="1"/>
</dbReference>
<dbReference type="NCBIfam" id="TIGR00104">
    <property type="entry name" value="tRNA_TsaA"/>
    <property type="match status" value="1"/>
</dbReference>
<dbReference type="Gene3D" id="2.40.30.70">
    <property type="entry name" value="YaeB-like"/>
    <property type="match status" value="1"/>
</dbReference>
<dbReference type="OrthoDB" id="4882at2759"/>
<reference evidence="11 12" key="1">
    <citation type="submission" date="2018-01" db="EMBL/GenBank/DDBJ databases">
        <title>Draft genome of the strawberry crown rot pathogen Phytophthora cactorum.</title>
        <authorList>
            <person name="Armitage A.D."/>
            <person name="Lysoe E."/>
            <person name="Nellist C.F."/>
            <person name="Harrison R.J."/>
            <person name="Brurberg M.B."/>
        </authorList>
    </citation>
    <scope>NUCLEOTIDE SEQUENCE [LARGE SCALE GENOMIC DNA]</scope>
    <source>
        <strain evidence="11 12">10300</strain>
    </source>
</reference>
<dbReference type="STRING" id="29920.A0A329SYK4"/>
<evidence type="ECO:0000313" key="6">
    <source>
        <dbReference type="EMBL" id="KAG2846446.1"/>
    </source>
</evidence>
<keyword evidence="1" id="KW-0949">S-adenosyl-L-methionine</keyword>
<reference evidence="6" key="2">
    <citation type="submission" date="2018-10" db="EMBL/GenBank/DDBJ databases">
        <title>Effector identification in a new, highly contiguous assembly of the strawberry crown rot pathogen Phytophthora cactorum.</title>
        <authorList>
            <person name="Armitage A.D."/>
            <person name="Nellist C.F."/>
            <person name="Bates H."/>
            <person name="Vickerstaff R.J."/>
            <person name="Harrison R.J."/>
        </authorList>
    </citation>
    <scope>NUCLEOTIDE SEQUENCE</scope>
    <source>
        <strain evidence="6">15-7</strain>
        <strain evidence="7">4032</strain>
        <strain evidence="8">4040</strain>
        <strain evidence="9">P415</strain>
        <strain evidence="10">P421</strain>
    </source>
</reference>
<organism evidence="11 12">
    <name type="scientific">Phytophthora cactorum</name>
    <dbReference type="NCBI Taxonomy" id="29920"/>
    <lineage>
        <taxon>Eukaryota</taxon>
        <taxon>Sar</taxon>
        <taxon>Stramenopiles</taxon>
        <taxon>Oomycota</taxon>
        <taxon>Peronosporomycetes</taxon>
        <taxon>Peronosporales</taxon>
        <taxon>Peronosporaceae</taxon>
        <taxon>Phytophthora</taxon>
    </lineage>
</organism>
<dbReference type="PANTHER" id="PTHR12818:SF0">
    <property type="entry name" value="TRNA (ADENINE(37)-N6)-METHYLTRANSFERASE"/>
    <property type="match status" value="1"/>
</dbReference>
<dbReference type="FunFam" id="3.30.2310.10:FF:000004">
    <property type="entry name" value="Nef-associated protein 1"/>
    <property type="match status" value="1"/>
</dbReference>
<dbReference type="SUPFAM" id="SSF118196">
    <property type="entry name" value="YaeB-like"/>
    <property type="match status" value="1"/>
</dbReference>
<dbReference type="Proteomes" id="UP000251314">
    <property type="component" value="Unassembled WGS sequence"/>
</dbReference>
<keyword evidence="4" id="KW-0812">Transmembrane</keyword>
<protein>
    <recommendedName>
        <fullName evidence="5">TsaA-like domain-containing protein</fullName>
    </recommendedName>
</protein>
<dbReference type="Proteomes" id="UP000760860">
    <property type="component" value="Unassembled WGS sequence"/>
</dbReference>
<dbReference type="VEuPathDB" id="FungiDB:PC110_g2137"/>
<dbReference type="Gene3D" id="3.30.2310.10">
    <property type="entry name" value="YaeB-like"/>
    <property type="match status" value="1"/>
</dbReference>
<dbReference type="EMBL" id="MJFZ01000026">
    <property type="protein sequence ID" value="RAW41669.1"/>
    <property type="molecule type" value="Genomic_DNA"/>
</dbReference>
<dbReference type="EMBL" id="RCMK01000823">
    <property type="protein sequence ID" value="KAG2911235.1"/>
    <property type="molecule type" value="Genomic_DNA"/>
</dbReference>
<evidence type="ECO:0000313" key="7">
    <source>
        <dbReference type="EMBL" id="KAG2896473.1"/>
    </source>
</evidence>
<dbReference type="FunFam" id="2.40.30.70:FF:000005">
    <property type="entry name" value="Nef-associated protein 1"/>
    <property type="match status" value="1"/>
</dbReference>
<keyword evidence="4" id="KW-0472">Membrane</keyword>
<feature type="transmembrane region" description="Helical" evidence="4">
    <location>
        <begin position="6"/>
        <end position="30"/>
    </location>
</feature>
<comment type="caution">
    <text evidence="11">The sequence shown here is derived from an EMBL/GenBank/DDBJ whole genome shotgun (WGS) entry which is preliminary data.</text>
</comment>
<feature type="region of interest" description="Disordered" evidence="3">
    <location>
        <begin position="57"/>
        <end position="78"/>
    </location>
</feature>
<evidence type="ECO:0000313" key="9">
    <source>
        <dbReference type="EMBL" id="KAG2968955.1"/>
    </source>
</evidence>
<dbReference type="InterPro" id="IPR023370">
    <property type="entry name" value="TrmO-like_N"/>
</dbReference>
<evidence type="ECO:0000256" key="2">
    <source>
        <dbReference type="ARBA" id="ARBA00033753"/>
    </source>
</evidence>
<dbReference type="InterPro" id="IPR036414">
    <property type="entry name" value="YaeB_N_sf"/>
</dbReference>
<feature type="compositionally biased region" description="Basic and acidic residues" evidence="3">
    <location>
        <begin position="57"/>
        <end position="77"/>
    </location>
</feature>
<dbReference type="Proteomes" id="UP000774804">
    <property type="component" value="Unassembled WGS sequence"/>
</dbReference>
<gene>
    <name evidence="11" type="ORF">PC110_g2137</name>
    <name evidence="6" type="ORF">PC113_g17970</name>
    <name evidence="7" type="ORF">PC115_g17518</name>
    <name evidence="8" type="ORF">PC117_g19227</name>
    <name evidence="9" type="ORF">PC118_g17706</name>
    <name evidence="10" type="ORF">PC129_g16594</name>
</gene>
<evidence type="ECO:0000313" key="12">
    <source>
        <dbReference type="Proteomes" id="UP000251314"/>
    </source>
</evidence>
<proteinExistence type="inferred from homology"/>
<dbReference type="Proteomes" id="UP000697107">
    <property type="component" value="Unassembled WGS sequence"/>
</dbReference>
<dbReference type="CDD" id="cd09281">
    <property type="entry name" value="UPF0066"/>
    <property type="match status" value="1"/>
</dbReference>
<dbReference type="EMBL" id="RCMG01000811">
    <property type="protein sequence ID" value="KAG2846446.1"/>
    <property type="molecule type" value="Genomic_DNA"/>
</dbReference>
<sequence>MTLTRWTTASLVASGALCATLGAWMGRYLLARGWQGRLPSDDPLVKELEQEIERQKQLRAQERAGRTNAEREAREALQRQQEAAGYSFEAVAHVQSCFADRRGTPRQGGLVENSRARITFKTSIPPASLECLEQFSHLWVLFVFHENTNLAKGTPKTTFPAKIAPPRLGGKKVGLFSTRTPHRPNSIGLSVVKIEAIRDRCIEISGHDLVNGTPVLDVKPYVPADYVPGYVVPDWVAAETDVVARPVEFTPEATASLTELIDAKLSSFYSNVSDLKTAIEQMLMLDIRSVHQGRGQAAETQQFQCRFDNVQIEFTTLDECIRVLSCTRFTTPHDRSRLLLRQVLLNQQQREE</sequence>